<keyword evidence="1" id="KW-0732">Signal</keyword>
<feature type="signal peptide" evidence="1">
    <location>
        <begin position="1"/>
        <end position="22"/>
    </location>
</feature>
<name>A0ABM1MAT5_NICVS</name>
<reference evidence="3" key="1">
    <citation type="submission" date="2025-08" db="UniProtKB">
        <authorList>
            <consortium name="RefSeq"/>
        </authorList>
    </citation>
    <scope>IDENTIFICATION</scope>
    <source>
        <tissue evidence="3">Whole Larva</tissue>
    </source>
</reference>
<feature type="chain" id="PRO_5046024966" evidence="1">
    <location>
        <begin position="23"/>
        <end position="236"/>
    </location>
</feature>
<keyword evidence="2" id="KW-1185">Reference proteome</keyword>
<dbReference type="GeneID" id="108559067"/>
<dbReference type="RefSeq" id="XP_017771685.1">
    <property type="nucleotide sequence ID" value="XM_017916196.1"/>
</dbReference>
<sequence>MEMSRTMKMLFLVFGLIQISYGGLFDDDCSLDGVDVGIFGEFKNEAIKDKHTGIVKEFTKGGITDVHTTDSKYLKARIDGDKIIVETTQRYSDIEYELESTNSPKIRTTIKLTCENGTSSFTFSQPIIDENNNTPFFNRKVYRYRFGMEVNKDFVLTELLSIYATDIDLSHKDLVVTIEDNDYLEIKPLNKWDSMQKTTHYQLVAKKHLSKMDKTFEIIVSDTENTSKASINLVVE</sequence>
<evidence type="ECO:0000256" key="1">
    <source>
        <dbReference type="SAM" id="SignalP"/>
    </source>
</evidence>
<dbReference type="Proteomes" id="UP000695000">
    <property type="component" value="Unplaced"/>
</dbReference>
<gene>
    <name evidence="3" type="primary">LOC108559067</name>
</gene>
<evidence type="ECO:0000313" key="3">
    <source>
        <dbReference type="RefSeq" id="XP_017771685.1"/>
    </source>
</evidence>
<organism evidence="2 3">
    <name type="scientific">Nicrophorus vespilloides</name>
    <name type="common">Boreal carrion beetle</name>
    <dbReference type="NCBI Taxonomy" id="110193"/>
    <lineage>
        <taxon>Eukaryota</taxon>
        <taxon>Metazoa</taxon>
        <taxon>Ecdysozoa</taxon>
        <taxon>Arthropoda</taxon>
        <taxon>Hexapoda</taxon>
        <taxon>Insecta</taxon>
        <taxon>Pterygota</taxon>
        <taxon>Neoptera</taxon>
        <taxon>Endopterygota</taxon>
        <taxon>Coleoptera</taxon>
        <taxon>Polyphaga</taxon>
        <taxon>Staphyliniformia</taxon>
        <taxon>Silphidae</taxon>
        <taxon>Nicrophorinae</taxon>
        <taxon>Nicrophorus</taxon>
    </lineage>
</organism>
<evidence type="ECO:0000313" key="2">
    <source>
        <dbReference type="Proteomes" id="UP000695000"/>
    </source>
</evidence>
<accession>A0ABM1MAT5</accession>
<proteinExistence type="predicted"/>
<protein>
    <submittedName>
        <fullName evidence="3">Uncharacterized protein LOC108559067</fullName>
    </submittedName>
</protein>